<proteinExistence type="predicted"/>
<dbReference type="InterPro" id="IPR010895">
    <property type="entry name" value="CHRD"/>
</dbReference>
<evidence type="ECO:0000256" key="2">
    <source>
        <dbReference type="SAM" id="SignalP"/>
    </source>
</evidence>
<name>A0A2N9L492_9BACT</name>
<feature type="compositionally biased region" description="Basic and acidic residues" evidence="1">
    <location>
        <begin position="174"/>
        <end position="194"/>
    </location>
</feature>
<feature type="region of interest" description="Disordered" evidence="1">
    <location>
        <begin position="173"/>
        <end position="194"/>
    </location>
</feature>
<evidence type="ECO:0000313" key="4">
    <source>
        <dbReference type="EMBL" id="SPE18049.1"/>
    </source>
</evidence>
<dbReference type="Pfam" id="PF07452">
    <property type="entry name" value="CHRD"/>
    <property type="match status" value="1"/>
</dbReference>
<dbReference type="Proteomes" id="UP000239735">
    <property type="component" value="Unassembled WGS sequence"/>
</dbReference>
<feature type="chain" id="PRO_5014867209" description="CHRD domain-containing protein" evidence="2">
    <location>
        <begin position="26"/>
        <end position="194"/>
    </location>
</feature>
<accession>A0A2N9L492</accession>
<sequence length="194" mass="20056">MKRRFWAGITLAAVMLFVSSIPARAQDYSAKYSGFQEVGGLGAGETGAILSTGQATLKLSVDKTAETLTYSLTYSGLANVTQAHIHFGKEHVAGGIMVFFCTNLGNGPAGTPACPDDTGGDVTVTGTVTATGVVGPTAQNITAGDFAAVVAALASNTVYGNIHTKLFPAGEIRGQVRADRDHDKAGDQDKDHDH</sequence>
<dbReference type="EMBL" id="OKRB01000031">
    <property type="protein sequence ID" value="SPE18049.1"/>
    <property type="molecule type" value="Genomic_DNA"/>
</dbReference>
<protein>
    <recommendedName>
        <fullName evidence="3">CHRD domain-containing protein</fullName>
    </recommendedName>
</protein>
<dbReference type="AlphaFoldDB" id="A0A2N9L492"/>
<dbReference type="SMART" id="SM00754">
    <property type="entry name" value="CHRD"/>
    <property type="match status" value="1"/>
</dbReference>
<organism evidence="4 5">
    <name type="scientific">Candidatus Sulfuritelmatomonas gaucii</name>
    <dbReference type="NCBI Taxonomy" id="2043161"/>
    <lineage>
        <taxon>Bacteria</taxon>
        <taxon>Pseudomonadati</taxon>
        <taxon>Acidobacteriota</taxon>
        <taxon>Terriglobia</taxon>
        <taxon>Terriglobales</taxon>
        <taxon>Acidobacteriaceae</taxon>
        <taxon>Candidatus Sulfuritelmatomonas</taxon>
    </lineage>
</organism>
<keyword evidence="2" id="KW-0732">Signal</keyword>
<reference evidence="5" key="1">
    <citation type="submission" date="2018-02" db="EMBL/GenBank/DDBJ databases">
        <authorList>
            <person name="Hausmann B."/>
        </authorList>
    </citation>
    <scope>NUCLEOTIDE SEQUENCE [LARGE SCALE GENOMIC DNA]</scope>
    <source>
        <strain evidence="5">Peat soil MAG SbA5</strain>
    </source>
</reference>
<feature type="signal peptide" evidence="2">
    <location>
        <begin position="1"/>
        <end position="25"/>
    </location>
</feature>
<evidence type="ECO:0000313" key="5">
    <source>
        <dbReference type="Proteomes" id="UP000239735"/>
    </source>
</evidence>
<evidence type="ECO:0000259" key="3">
    <source>
        <dbReference type="SMART" id="SM00754"/>
    </source>
</evidence>
<feature type="domain" description="CHRD" evidence="3">
    <location>
        <begin position="33"/>
        <end position="178"/>
    </location>
</feature>
<gene>
    <name evidence="4" type="ORF">SBA5_1260005</name>
</gene>
<evidence type="ECO:0000256" key="1">
    <source>
        <dbReference type="SAM" id="MobiDB-lite"/>
    </source>
</evidence>